<dbReference type="AlphaFoldDB" id="A0A7H0FUK5"/>
<feature type="region of interest" description="Disordered" evidence="1">
    <location>
        <begin position="1"/>
        <end position="27"/>
    </location>
</feature>
<dbReference type="Proteomes" id="UP000516018">
    <property type="component" value="Chromosome"/>
</dbReference>
<dbReference type="RefSeq" id="WP_187711167.1">
    <property type="nucleotide sequence ID" value="NZ_CP060820.1"/>
</dbReference>
<evidence type="ECO:0000313" key="3">
    <source>
        <dbReference type="Proteomes" id="UP000516018"/>
    </source>
</evidence>
<dbReference type="EMBL" id="CP060820">
    <property type="protein sequence ID" value="QNP39721.1"/>
    <property type="molecule type" value="Genomic_DNA"/>
</dbReference>
<organism evidence="2 3">
    <name type="scientific">Agrilutibacter terrestris</name>
    <dbReference type="NCBI Taxonomy" id="2865112"/>
    <lineage>
        <taxon>Bacteria</taxon>
        <taxon>Pseudomonadati</taxon>
        <taxon>Pseudomonadota</taxon>
        <taxon>Gammaproteobacteria</taxon>
        <taxon>Lysobacterales</taxon>
        <taxon>Lysobacteraceae</taxon>
        <taxon>Agrilutibacter</taxon>
    </lineage>
</organism>
<dbReference type="KEGG" id="lsx:H8B22_09355"/>
<reference evidence="2 3" key="1">
    <citation type="submission" date="2020-08" db="EMBL/GenBank/DDBJ databases">
        <title>Lysobacter sp. II4 sp. nov., isolated from soil.</title>
        <authorList>
            <person name="Woo C.Y."/>
            <person name="Kim J."/>
        </authorList>
    </citation>
    <scope>NUCLEOTIDE SEQUENCE [LARGE SCALE GENOMIC DNA]</scope>
    <source>
        <strain evidence="2 3">II4</strain>
    </source>
</reference>
<accession>A0A7H0FUK5</accession>
<sequence length="120" mass="12181">MSPTSTDGMKAHLGEAGSHLRQAATDTGDALRSAAGAAADELRLGKANVKADLADGAYAGLSAAEQAGGAAREQMDALMDKGRDLIDSAAELIRERPLASFGVAFAAGWIIAKLARGGDR</sequence>
<protein>
    <recommendedName>
        <fullName evidence="4">DUF883 family protein</fullName>
    </recommendedName>
</protein>
<gene>
    <name evidence="2" type="ORF">H8B22_09355</name>
</gene>
<evidence type="ECO:0000313" key="2">
    <source>
        <dbReference type="EMBL" id="QNP39721.1"/>
    </source>
</evidence>
<name>A0A7H0FUK5_9GAMM</name>
<proteinExistence type="predicted"/>
<evidence type="ECO:0000256" key="1">
    <source>
        <dbReference type="SAM" id="MobiDB-lite"/>
    </source>
</evidence>
<keyword evidence="3" id="KW-1185">Reference proteome</keyword>
<evidence type="ECO:0008006" key="4">
    <source>
        <dbReference type="Google" id="ProtNLM"/>
    </source>
</evidence>